<keyword evidence="5 12" id="KW-0378">Hydrolase</keyword>
<evidence type="ECO:0000313" key="14">
    <source>
        <dbReference type="EMBL" id="ODC04218.1"/>
    </source>
</evidence>
<dbReference type="HAMAP" id="MF_00983">
    <property type="entry name" value="PriA"/>
    <property type="match status" value="1"/>
</dbReference>
<feature type="domain" description="Helicase ATP-binding" evidence="13">
    <location>
        <begin position="237"/>
        <end position="403"/>
    </location>
</feature>
<dbReference type="Pfam" id="PF17764">
    <property type="entry name" value="PriA_3primeBD"/>
    <property type="match status" value="1"/>
</dbReference>
<dbReference type="NCBIfam" id="NF004067">
    <property type="entry name" value="PRK05580.1-4"/>
    <property type="match status" value="1"/>
</dbReference>
<feature type="binding site" evidence="12">
    <location>
        <position position="472"/>
    </location>
    <ligand>
        <name>Zn(2+)</name>
        <dbReference type="ChEBI" id="CHEBI:29105"/>
        <label>2</label>
    </ligand>
</feature>
<evidence type="ECO:0000259" key="13">
    <source>
        <dbReference type="PROSITE" id="PS51192"/>
    </source>
</evidence>
<dbReference type="Pfam" id="PF18319">
    <property type="entry name" value="Zn_ribbon_PriA"/>
    <property type="match status" value="1"/>
</dbReference>
<dbReference type="GO" id="GO:0008270">
    <property type="term" value="F:zinc ion binding"/>
    <property type="evidence" value="ECO:0007669"/>
    <property type="project" value="UniProtKB-UniRule"/>
</dbReference>
<dbReference type="Gene3D" id="3.40.50.300">
    <property type="entry name" value="P-loop containing nucleotide triphosphate hydrolases"/>
    <property type="match status" value="2"/>
</dbReference>
<dbReference type="PANTHER" id="PTHR30580">
    <property type="entry name" value="PRIMOSOMAL PROTEIN N"/>
    <property type="match status" value="1"/>
</dbReference>
<dbReference type="STRING" id="197479.BFW38_12445"/>
<organism evidence="14 15">
    <name type="scientific">Terasakiispira papahanaumokuakeensis</name>
    <dbReference type="NCBI Taxonomy" id="197479"/>
    <lineage>
        <taxon>Bacteria</taxon>
        <taxon>Pseudomonadati</taxon>
        <taxon>Pseudomonadota</taxon>
        <taxon>Gammaproteobacteria</taxon>
        <taxon>Oceanospirillales</taxon>
        <taxon>Terasakiispira</taxon>
    </lineage>
</organism>
<evidence type="ECO:0000256" key="12">
    <source>
        <dbReference type="HAMAP-Rule" id="MF_00983"/>
    </source>
</evidence>
<evidence type="ECO:0000256" key="9">
    <source>
        <dbReference type="ARBA" id="ARBA00023125"/>
    </source>
</evidence>
<feature type="binding site" evidence="12">
    <location>
        <position position="506"/>
    </location>
    <ligand>
        <name>Zn(2+)</name>
        <dbReference type="ChEBI" id="CHEBI:29105"/>
        <label>1</label>
    </ligand>
</feature>
<evidence type="ECO:0000256" key="1">
    <source>
        <dbReference type="ARBA" id="ARBA00022515"/>
    </source>
</evidence>
<dbReference type="GO" id="GO:0016887">
    <property type="term" value="F:ATP hydrolysis activity"/>
    <property type="evidence" value="ECO:0007669"/>
    <property type="project" value="RHEA"/>
</dbReference>
<dbReference type="GO" id="GO:0006270">
    <property type="term" value="P:DNA replication initiation"/>
    <property type="evidence" value="ECO:0007669"/>
    <property type="project" value="TreeGrafter"/>
</dbReference>
<dbReference type="PANTHER" id="PTHR30580:SF0">
    <property type="entry name" value="PRIMOSOMAL PROTEIN N"/>
    <property type="match status" value="1"/>
</dbReference>
<dbReference type="GO" id="GO:0005524">
    <property type="term" value="F:ATP binding"/>
    <property type="evidence" value="ECO:0007669"/>
    <property type="project" value="UniProtKB-UniRule"/>
</dbReference>
<evidence type="ECO:0000256" key="10">
    <source>
        <dbReference type="ARBA" id="ARBA00023235"/>
    </source>
</evidence>
<dbReference type="NCBIfam" id="TIGR00595">
    <property type="entry name" value="priA"/>
    <property type="match status" value="1"/>
</dbReference>
<keyword evidence="3 12" id="KW-0479">Metal-binding</keyword>
<gene>
    <name evidence="12" type="primary">priA</name>
    <name evidence="14" type="ORF">BFW38_12445</name>
</gene>
<evidence type="ECO:0000256" key="6">
    <source>
        <dbReference type="ARBA" id="ARBA00022806"/>
    </source>
</evidence>
<dbReference type="InterPro" id="IPR041236">
    <property type="entry name" value="PriA_C"/>
</dbReference>
<feature type="binding site" evidence="12">
    <location>
        <position position="503"/>
    </location>
    <ligand>
        <name>Zn(2+)</name>
        <dbReference type="ChEBI" id="CHEBI:29105"/>
        <label>1</label>
    </ligand>
</feature>
<dbReference type="GO" id="GO:0043138">
    <property type="term" value="F:3'-5' DNA helicase activity"/>
    <property type="evidence" value="ECO:0007669"/>
    <property type="project" value="UniProtKB-EC"/>
</dbReference>
<evidence type="ECO:0000256" key="7">
    <source>
        <dbReference type="ARBA" id="ARBA00022833"/>
    </source>
</evidence>
<comment type="subunit">
    <text evidence="12">Component of the replication restart primosome.</text>
</comment>
<keyword evidence="7 12" id="KW-0862">Zinc</keyword>
<feature type="binding site" evidence="12">
    <location>
        <position position="493"/>
    </location>
    <ligand>
        <name>Zn(2+)</name>
        <dbReference type="ChEBI" id="CHEBI:29105"/>
        <label>2</label>
    </ligand>
</feature>
<keyword evidence="10 12" id="KW-0413">Isomerase</keyword>
<dbReference type="Pfam" id="PF18074">
    <property type="entry name" value="PriA_C"/>
    <property type="match status" value="1"/>
</dbReference>
<dbReference type="GO" id="GO:0006302">
    <property type="term" value="P:double-strand break repair"/>
    <property type="evidence" value="ECO:0007669"/>
    <property type="project" value="InterPro"/>
</dbReference>
<comment type="function">
    <text evidence="12">Initiates the restart of stalled replication forks, which reloads the replicative helicase on sites other than the origin of replication. Recognizes and binds to abandoned replication forks and remodels them to uncover a helicase loading site. Promotes assembly of the primosome at these replication forks.</text>
</comment>
<keyword evidence="1 12" id="KW-0639">Primosome</keyword>
<comment type="catalytic activity">
    <reaction evidence="12">
        <text>Couples ATP hydrolysis with the unwinding of duplex DNA by translocating in the 3'-5' direction.</text>
        <dbReference type="EC" id="5.6.2.4"/>
    </reaction>
</comment>
<dbReference type="Gene3D" id="3.40.1440.60">
    <property type="entry name" value="PriA, 3(prime) DNA-binding domain"/>
    <property type="match status" value="1"/>
</dbReference>
<feature type="binding site" evidence="12">
    <location>
        <position position="466"/>
    </location>
    <ligand>
        <name>Zn(2+)</name>
        <dbReference type="ChEBI" id="CHEBI:29105"/>
        <label>1</label>
    </ligand>
</feature>
<dbReference type="GO" id="GO:1990077">
    <property type="term" value="C:primosome complex"/>
    <property type="evidence" value="ECO:0007669"/>
    <property type="project" value="UniProtKB-UniRule"/>
</dbReference>
<dbReference type="RefSeq" id="WP_068999161.1">
    <property type="nucleotide sequence ID" value="NZ_MDTQ01000001.1"/>
</dbReference>
<feature type="binding site" evidence="12">
    <location>
        <position position="475"/>
    </location>
    <ligand>
        <name>Zn(2+)</name>
        <dbReference type="ChEBI" id="CHEBI:29105"/>
        <label>2</label>
    </ligand>
</feature>
<dbReference type="GO" id="GO:0006269">
    <property type="term" value="P:DNA replication, synthesis of primer"/>
    <property type="evidence" value="ECO:0007669"/>
    <property type="project" value="UniProtKB-KW"/>
</dbReference>
<dbReference type="InterPro" id="IPR001650">
    <property type="entry name" value="Helicase_C-like"/>
</dbReference>
<dbReference type="CDD" id="cd17929">
    <property type="entry name" value="DEXHc_priA"/>
    <property type="match status" value="1"/>
</dbReference>
<evidence type="ECO:0000256" key="3">
    <source>
        <dbReference type="ARBA" id="ARBA00022723"/>
    </source>
</evidence>
<keyword evidence="8 12" id="KW-0067">ATP-binding</keyword>
<comment type="similarity">
    <text evidence="12">Belongs to the helicase family. PriA subfamily.</text>
</comment>
<dbReference type="SMART" id="SM00487">
    <property type="entry name" value="DEXDc"/>
    <property type="match status" value="1"/>
</dbReference>
<dbReference type="InterPro" id="IPR014001">
    <property type="entry name" value="Helicase_ATP-bd"/>
</dbReference>
<evidence type="ECO:0000313" key="15">
    <source>
        <dbReference type="Proteomes" id="UP000094291"/>
    </source>
</evidence>
<feature type="binding site" evidence="12">
    <location>
        <position position="463"/>
    </location>
    <ligand>
        <name>Zn(2+)</name>
        <dbReference type="ChEBI" id="CHEBI:29105"/>
        <label>1</label>
    </ligand>
</feature>
<dbReference type="Proteomes" id="UP000094291">
    <property type="component" value="Unassembled WGS sequence"/>
</dbReference>
<dbReference type="InterPro" id="IPR040498">
    <property type="entry name" value="PriA_CRR"/>
</dbReference>
<dbReference type="PROSITE" id="PS51192">
    <property type="entry name" value="HELICASE_ATP_BIND_1"/>
    <property type="match status" value="1"/>
</dbReference>
<comment type="cofactor">
    <cofactor evidence="12">
        <name>Zn(2+)</name>
        <dbReference type="ChEBI" id="CHEBI:29105"/>
    </cofactor>
    <text evidence="12">Binds 2 zinc ions per subunit.</text>
</comment>
<keyword evidence="9 12" id="KW-0238">DNA-binding</keyword>
<evidence type="ECO:0000256" key="5">
    <source>
        <dbReference type="ARBA" id="ARBA00022801"/>
    </source>
</evidence>
<proteinExistence type="inferred from homology"/>
<keyword evidence="4 12" id="KW-0547">Nucleotide-binding</keyword>
<dbReference type="EMBL" id="MDTQ01000001">
    <property type="protein sequence ID" value="ODC04218.1"/>
    <property type="molecule type" value="Genomic_DNA"/>
</dbReference>
<dbReference type="FunFam" id="3.40.50.300:FF:000489">
    <property type="entry name" value="Primosome assembly protein PriA"/>
    <property type="match status" value="1"/>
</dbReference>
<dbReference type="AlphaFoldDB" id="A0A1E2VB23"/>
<dbReference type="NCBIfam" id="NF004065">
    <property type="entry name" value="PRK05580.1-1"/>
    <property type="match status" value="1"/>
</dbReference>
<sequence>MQVQDKVLQVVLPTPLRQWFDYLYPQSLDPAADIAAEVPQVGKRVRVSFGRRELIGLVVGVSDQTEVPREKLKPVLAVLDETPLLSEAMLAWLLWVARYYHQGPGECVLSALPTLLRQGQPIEPEHPPHWQLTDKGLKMTAAGMGRAVKQWRLIELLRLDPAGLPMSVLRAHGFERDVCRRLQEKGLAHEVDVIPKGEGVGLPDLQHHTPVSVHKDVLAESPLTLNAPQREAVDCVISRLGQFAPAVLLGVTGSGKTEVYLQVIERVLAQGQQALVLVPEIGLTPQTVARFRQRFAREVVLLHSGLNDRERLAAWRAASEGKADIVIGTRSAVFTPLRRPGVIIVDEEHDASFKQQDGFRYHARDLALVRAQREQVPIMLGSATPSLETLAQVERGHCTLLRLPDRAAATRTPPVPQLLDIRNRRLQGGFSVPLLEAMQRHLDRGRQVLVVLNRRGFAPVLMCHACGWVAGCQHCDARMTWHREPPRLHCHHCGHRQPLPDVCPQCGEAELLPLGAGTERGEEILAARFPDVPIIRIDRDSVRGKDRLQEKLADIHAGHPALLIGTQMLAKGHHFPQVTLAAVVDADHGLYSSDPRAMERMAQLLTQVAGRAGREAHAGEVIIQTHHSDDPRLNLLCQSGYEVLAQQLLRERRESHWPPYSHQALWRAEAPKPEAAQALMQALADAAQQQPVVANGSVFCLGPVPAPMERRQGRYHVQLLMQADKRSVLHQLLATLVPWLEKLPEARRARWSLDVDPIELL</sequence>
<dbReference type="FunFam" id="3.40.1440.60:FF:000001">
    <property type="entry name" value="Primosomal protein N"/>
    <property type="match status" value="1"/>
</dbReference>
<feature type="binding site" evidence="12">
    <location>
        <position position="490"/>
    </location>
    <ligand>
        <name>Zn(2+)</name>
        <dbReference type="ChEBI" id="CHEBI:29105"/>
        <label>2</label>
    </ligand>
</feature>
<dbReference type="InterPro" id="IPR027417">
    <property type="entry name" value="P-loop_NTPase"/>
</dbReference>
<dbReference type="InterPro" id="IPR042115">
    <property type="entry name" value="PriA_3primeBD_sf"/>
</dbReference>
<dbReference type="EC" id="5.6.2.4" evidence="12"/>
<protein>
    <recommendedName>
        <fullName evidence="12">Replication restart protein PriA</fullName>
    </recommendedName>
    <alternativeName>
        <fullName evidence="12">ATP-dependent DNA helicase PriA</fullName>
        <ecNumber evidence="12">5.6.2.4</ecNumber>
    </alternativeName>
    <alternativeName>
        <fullName evidence="12">DNA 3'-5' helicase PriA</fullName>
    </alternativeName>
</protein>
<dbReference type="GO" id="GO:0003677">
    <property type="term" value="F:DNA binding"/>
    <property type="evidence" value="ECO:0007669"/>
    <property type="project" value="UniProtKB-UniRule"/>
</dbReference>
<accession>A0A1E2VB23</accession>
<evidence type="ECO:0000256" key="8">
    <source>
        <dbReference type="ARBA" id="ARBA00022840"/>
    </source>
</evidence>
<name>A0A1E2VB23_9GAMM</name>
<dbReference type="SUPFAM" id="SSF52540">
    <property type="entry name" value="P-loop containing nucleoside triphosphate hydrolases"/>
    <property type="match status" value="2"/>
</dbReference>
<comment type="catalytic activity">
    <reaction evidence="11 12">
        <text>ATP + H2O = ADP + phosphate + H(+)</text>
        <dbReference type="Rhea" id="RHEA:13065"/>
        <dbReference type="ChEBI" id="CHEBI:15377"/>
        <dbReference type="ChEBI" id="CHEBI:15378"/>
        <dbReference type="ChEBI" id="CHEBI:30616"/>
        <dbReference type="ChEBI" id="CHEBI:43474"/>
        <dbReference type="ChEBI" id="CHEBI:456216"/>
        <dbReference type="EC" id="5.6.2.4"/>
    </reaction>
</comment>
<dbReference type="Pfam" id="PF00270">
    <property type="entry name" value="DEAD"/>
    <property type="match status" value="1"/>
</dbReference>
<evidence type="ECO:0000256" key="4">
    <source>
        <dbReference type="ARBA" id="ARBA00022741"/>
    </source>
</evidence>
<dbReference type="CDD" id="cd18804">
    <property type="entry name" value="SF2_C_priA"/>
    <property type="match status" value="1"/>
</dbReference>
<comment type="caution">
    <text evidence="14">The sequence shown here is derived from an EMBL/GenBank/DDBJ whole genome shotgun (WGS) entry which is preliminary data.</text>
</comment>
<keyword evidence="6 12" id="KW-0347">Helicase</keyword>
<reference evidence="14 15" key="1">
    <citation type="submission" date="2016-08" db="EMBL/GenBank/DDBJ databases">
        <authorList>
            <person name="Seilhamer J.J."/>
        </authorList>
    </citation>
    <scope>NUCLEOTIDE SEQUENCE [LARGE SCALE GENOMIC DNA]</scope>
    <source>
        <strain evidence="14 15">PH27A</strain>
    </source>
</reference>
<evidence type="ECO:0000256" key="2">
    <source>
        <dbReference type="ARBA" id="ARBA00022705"/>
    </source>
</evidence>
<dbReference type="InterPro" id="IPR011545">
    <property type="entry name" value="DEAD/DEAH_box_helicase_dom"/>
</dbReference>
<evidence type="ECO:0000256" key="11">
    <source>
        <dbReference type="ARBA" id="ARBA00048988"/>
    </source>
</evidence>
<keyword evidence="15" id="KW-1185">Reference proteome</keyword>
<dbReference type="SMART" id="SM00490">
    <property type="entry name" value="HELICc"/>
    <property type="match status" value="1"/>
</dbReference>
<keyword evidence="2 12" id="KW-0235">DNA replication</keyword>
<dbReference type="InterPro" id="IPR005259">
    <property type="entry name" value="PriA"/>
</dbReference>
<dbReference type="GO" id="GO:0006310">
    <property type="term" value="P:DNA recombination"/>
    <property type="evidence" value="ECO:0007669"/>
    <property type="project" value="InterPro"/>
</dbReference>
<dbReference type="InterPro" id="IPR041222">
    <property type="entry name" value="PriA_3primeBD"/>
</dbReference>